<dbReference type="InterPro" id="IPR018171">
    <property type="entry name" value="Pept_tRNA_hydro_CS"/>
</dbReference>
<dbReference type="GO" id="GO:0000049">
    <property type="term" value="F:tRNA binding"/>
    <property type="evidence" value="ECO:0007669"/>
    <property type="project" value="UniProtKB-KW"/>
</dbReference>
<evidence type="ECO:0000313" key="6">
    <source>
        <dbReference type="EMBL" id="MPL70139.1"/>
    </source>
</evidence>
<dbReference type="FunFam" id="3.40.50.1470:FF:000001">
    <property type="entry name" value="Peptidyl-tRNA hydrolase"/>
    <property type="match status" value="1"/>
</dbReference>
<dbReference type="InterPro" id="IPR001328">
    <property type="entry name" value="Pept_tRNA_hydro"/>
</dbReference>
<accession>A0A644TU19</accession>
<dbReference type="PROSITE" id="PS01195">
    <property type="entry name" value="PEPT_TRNA_HYDROL_1"/>
    <property type="match status" value="1"/>
</dbReference>
<sequence>MKYLIIGLGNIGKEYENTRHNIGFMALDYFAKSQTDCVFSLERHAYIAKTKFKGRTIILAKPTTYMNLSGKALKFWMDKEDIPLENILIILDDIALPLGAIRMRMTGSDGGHNGLSHIIETLGHNKFNRLRFGIGDNFSKGRQVDYVLGKWDEGELETINQKLDTIVEIIKSFSTIGMDRTMNAYNKKT</sequence>
<gene>
    <name evidence="6" type="primary">pth_6</name>
    <name evidence="6" type="ORF">SDC9_15891</name>
</gene>
<dbReference type="AlphaFoldDB" id="A0A644TU19"/>
<comment type="caution">
    <text evidence="6">The sequence shown here is derived from an EMBL/GenBank/DDBJ whole genome shotgun (WGS) entry which is preliminary data.</text>
</comment>
<dbReference type="HAMAP" id="MF_00083">
    <property type="entry name" value="Pept_tRNA_hydro_bact"/>
    <property type="match status" value="1"/>
</dbReference>
<dbReference type="InterPro" id="IPR036416">
    <property type="entry name" value="Pept_tRNA_hydro_sf"/>
</dbReference>
<keyword evidence="2" id="KW-0820">tRNA-binding</keyword>
<reference evidence="6" key="1">
    <citation type="submission" date="2019-08" db="EMBL/GenBank/DDBJ databases">
        <authorList>
            <person name="Kucharzyk K."/>
            <person name="Murdoch R.W."/>
            <person name="Higgins S."/>
            <person name="Loffler F."/>
        </authorList>
    </citation>
    <scope>NUCLEOTIDE SEQUENCE</scope>
</reference>
<name>A0A644TU19_9ZZZZ</name>
<evidence type="ECO:0000256" key="4">
    <source>
        <dbReference type="ARBA" id="ARBA00022884"/>
    </source>
</evidence>
<dbReference type="SUPFAM" id="SSF53178">
    <property type="entry name" value="Peptidyl-tRNA hydrolase-like"/>
    <property type="match status" value="1"/>
</dbReference>
<evidence type="ECO:0000256" key="5">
    <source>
        <dbReference type="ARBA" id="ARBA00038063"/>
    </source>
</evidence>
<evidence type="ECO:0000256" key="3">
    <source>
        <dbReference type="ARBA" id="ARBA00022801"/>
    </source>
</evidence>
<dbReference type="GO" id="GO:0004045">
    <property type="term" value="F:peptidyl-tRNA hydrolase activity"/>
    <property type="evidence" value="ECO:0007669"/>
    <property type="project" value="UniProtKB-EC"/>
</dbReference>
<dbReference type="PANTHER" id="PTHR17224">
    <property type="entry name" value="PEPTIDYL-TRNA HYDROLASE"/>
    <property type="match status" value="1"/>
</dbReference>
<dbReference type="Gene3D" id="3.40.50.1470">
    <property type="entry name" value="Peptidyl-tRNA hydrolase"/>
    <property type="match status" value="1"/>
</dbReference>
<dbReference type="EC" id="3.1.1.29" evidence="1"/>
<keyword evidence="4" id="KW-0694">RNA-binding</keyword>
<proteinExistence type="inferred from homology"/>
<evidence type="ECO:0000256" key="1">
    <source>
        <dbReference type="ARBA" id="ARBA00013260"/>
    </source>
</evidence>
<dbReference type="CDD" id="cd00462">
    <property type="entry name" value="PTH"/>
    <property type="match status" value="1"/>
</dbReference>
<dbReference type="EMBL" id="VSSQ01000051">
    <property type="protein sequence ID" value="MPL70139.1"/>
    <property type="molecule type" value="Genomic_DNA"/>
</dbReference>
<dbReference type="NCBIfam" id="TIGR00447">
    <property type="entry name" value="pth"/>
    <property type="match status" value="1"/>
</dbReference>
<organism evidence="6">
    <name type="scientific">bioreactor metagenome</name>
    <dbReference type="NCBI Taxonomy" id="1076179"/>
    <lineage>
        <taxon>unclassified sequences</taxon>
        <taxon>metagenomes</taxon>
        <taxon>ecological metagenomes</taxon>
    </lineage>
</organism>
<comment type="similarity">
    <text evidence="5">Belongs to the PTH family.</text>
</comment>
<evidence type="ECO:0000256" key="2">
    <source>
        <dbReference type="ARBA" id="ARBA00022555"/>
    </source>
</evidence>
<keyword evidence="3 6" id="KW-0378">Hydrolase</keyword>
<protein>
    <recommendedName>
        <fullName evidence="1">peptidyl-tRNA hydrolase</fullName>
        <ecNumber evidence="1">3.1.1.29</ecNumber>
    </recommendedName>
</protein>
<dbReference type="Pfam" id="PF01195">
    <property type="entry name" value="Pept_tRNA_hydro"/>
    <property type="match status" value="1"/>
</dbReference>
<dbReference type="PANTHER" id="PTHR17224:SF1">
    <property type="entry name" value="PEPTIDYL-TRNA HYDROLASE"/>
    <property type="match status" value="1"/>
</dbReference>